<evidence type="ECO:0000313" key="11">
    <source>
        <dbReference type="EMBL" id="UQZ86273.1"/>
    </source>
</evidence>
<dbReference type="SMART" id="SM00342">
    <property type="entry name" value="HTH_ARAC"/>
    <property type="match status" value="1"/>
</dbReference>
<dbReference type="Proteomes" id="UP001057134">
    <property type="component" value="Chromosome"/>
</dbReference>
<dbReference type="Gene3D" id="3.40.50.2300">
    <property type="match status" value="1"/>
</dbReference>
<evidence type="ECO:0000256" key="3">
    <source>
        <dbReference type="ARBA" id="ARBA00022553"/>
    </source>
</evidence>
<keyword evidence="6" id="KW-0238">DNA-binding</keyword>
<keyword evidence="12" id="KW-1185">Reference proteome</keyword>
<proteinExistence type="predicted"/>
<evidence type="ECO:0000256" key="5">
    <source>
        <dbReference type="ARBA" id="ARBA00023015"/>
    </source>
</evidence>
<evidence type="ECO:0000256" key="6">
    <source>
        <dbReference type="ARBA" id="ARBA00023125"/>
    </source>
</evidence>
<dbReference type="InterPro" id="IPR020449">
    <property type="entry name" value="Tscrpt_reg_AraC-type_HTH"/>
</dbReference>
<keyword evidence="3 8" id="KW-0597">Phosphoprotein</keyword>
<dbReference type="InterPro" id="IPR009057">
    <property type="entry name" value="Homeodomain-like_sf"/>
</dbReference>
<dbReference type="InterPro" id="IPR011006">
    <property type="entry name" value="CheY-like_superfamily"/>
</dbReference>
<evidence type="ECO:0000259" key="10">
    <source>
        <dbReference type="PROSITE" id="PS50110"/>
    </source>
</evidence>
<name>A0ABY4RW92_9BACL</name>
<dbReference type="Gene3D" id="1.10.10.60">
    <property type="entry name" value="Homeodomain-like"/>
    <property type="match status" value="2"/>
</dbReference>
<dbReference type="SMART" id="SM00448">
    <property type="entry name" value="REC"/>
    <property type="match status" value="1"/>
</dbReference>
<dbReference type="SUPFAM" id="SSF46689">
    <property type="entry name" value="Homeodomain-like"/>
    <property type="match status" value="2"/>
</dbReference>
<comment type="subcellular location">
    <subcellularLocation>
        <location evidence="1">Cytoplasm</location>
    </subcellularLocation>
</comment>
<dbReference type="EMBL" id="CP027059">
    <property type="protein sequence ID" value="UQZ86273.1"/>
    <property type="molecule type" value="Genomic_DNA"/>
</dbReference>
<feature type="modified residue" description="4-aspartylphosphate" evidence="8">
    <location>
        <position position="55"/>
    </location>
</feature>
<dbReference type="Pfam" id="PF00072">
    <property type="entry name" value="Response_reg"/>
    <property type="match status" value="1"/>
</dbReference>
<dbReference type="PANTHER" id="PTHR42713">
    <property type="entry name" value="HISTIDINE KINASE-RELATED"/>
    <property type="match status" value="1"/>
</dbReference>
<evidence type="ECO:0000259" key="9">
    <source>
        <dbReference type="PROSITE" id="PS01124"/>
    </source>
</evidence>
<feature type="domain" description="Response regulatory" evidence="10">
    <location>
        <begin position="3"/>
        <end position="120"/>
    </location>
</feature>
<evidence type="ECO:0000256" key="8">
    <source>
        <dbReference type="PROSITE-ProRule" id="PRU00169"/>
    </source>
</evidence>
<evidence type="ECO:0000256" key="2">
    <source>
        <dbReference type="ARBA" id="ARBA00022490"/>
    </source>
</evidence>
<dbReference type="PROSITE" id="PS01124">
    <property type="entry name" value="HTH_ARAC_FAMILY_2"/>
    <property type="match status" value="1"/>
</dbReference>
<dbReference type="PROSITE" id="PS50110">
    <property type="entry name" value="RESPONSE_REGULATORY"/>
    <property type="match status" value="1"/>
</dbReference>
<reference evidence="11" key="1">
    <citation type="submission" date="2018-02" db="EMBL/GenBank/DDBJ databases">
        <authorList>
            <person name="Kim S.-K."/>
            <person name="Jung H.-I."/>
            <person name="Lee S.-W."/>
        </authorList>
    </citation>
    <scope>NUCLEOTIDE SEQUENCE</scope>
    <source>
        <strain evidence="11">SK3146</strain>
    </source>
</reference>
<dbReference type="InterPro" id="IPR018062">
    <property type="entry name" value="HTH_AraC-typ_CS"/>
</dbReference>
<dbReference type="PANTHER" id="PTHR42713:SF3">
    <property type="entry name" value="TRANSCRIPTIONAL REGULATORY PROTEIN HPTR"/>
    <property type="match status" value="1"/>
</dbReference>
<accession>A0ABY4RW92</accession>
<keyword evidence="7" id="KW-0804">Transcription</keyword>
<evidence type="ECO:0000256" key="7">
    <source>
        <dbReference type="ARBA" id="ARBA00023163"/>
    </source>
</evidence>
<feature type="domain" description="HTH araC/xylS-type" evidence="9">
    <location>
        <begin position="294"/>
        <end position="392"/>
    </location>
</feature>
<reference evidence="11" key="2">
    <citation type="journal article" date="2021" name="J Anim Sci Technol">
        <title>Complete genome sequence of Paenibacillus konkukensis sp. nov. SK3146 as a potential probiotic strain.</title>
        <authorList>
            <person name="Jung H.I."/>
            <person name="Park S."/>
            <person name="Niu K.M."/>
            <person name="Lee S.W."/>
            <person name="Kothari D."/>
            <person name="Yi K.J."/>
            <person name="Kim S.K."/>
        </authorList>
    </citation>
    <scope>NUCLEOTIDE SEQUENCE</scope>
    <source>
        <strain evidence="11">SK3146</strain>
    </source>
</reference>
<keyword evidence="5" id="KW-0805">Transcription regulation</keyword>
<dbReference type="Pfam" id="PF12833">
    <property type="entry name" value="HTH_18"/>
    <property type="match status" value="1"/>
</dbReference>
<protein>
    <submittedName>
        <fullName evidence="11">Response regulatory protein</fullName>
    </submittedName>
</protein>
<dbReference type="RefSeq" id="WP_249861823.1">
    <property type="nucleotide sequence ID" value="NZ_CP027059.1"/>
</dbReference>
<keyword evidence="2" id="KW-0963">Cytoplasm</keyword>
<evidence type="ECO:0000256" key="4">
    <source>
        <dbReference type="ARBA" id="ARBA00023012"/>
    </source>
</evidence>
<evidence type="ECO:0000313" key="12">
    <source>
        <dbReference type="Proteomes" id="UP001057134"/>
    </source>
</evidence>
<evidence type="ECO:0000256" key="1">
    <source>
        <dbReference type="ARBA" id="ARBA00004496"/>
    </source>
</evidence>
<dbReference type="PRINTS" id="PR00032">
    <property type="entry name" value="HTHARAC"/>
</dbReference>
<dbReference type="InterPro" id="IPR051552">
    <property type="entry name" value="HptR"/>
</dbReference>
<dbReference type="PROSITE" id="PS00041">
    <property type="entry name" value="HTH_ARAC_FAMILY_1"/>
    <property type="match status" value="1"/>
</dbReference>
<sequence>MWNLLVVEDETIVRIGLRYMIDWESRGVRWKAEASSGEEALRIVETEEIHIVITDIRIPGMDGLELAKRIKSAYPGVQIVFISSYDNFAYAKEALRLGAVDYLHKPTMDDEEVAGTLDKVVALLEETRGDKRRTAEGDRSGYLLSLLDKYTFPADPFLAEFETEAFASGYWLTVFRMRDDAVPSRTDPDSLRFLSVQYLIDEYVSRDWGGPVFHRNHREMIWIAPAKARRGAVDPAERSKYLEHLRHKVLELLNAAVIYSASSSYSRLNELPDAYMEALLQFPVNQQSDNFIVRKAKEYVDEHLLEDVTLTKVAAEIHVSPGYLSRVFLKEIGENFSDYVIRNKLELAQKLLRGTTKKVYEIAAEIGYTNPHYFSKLFKDRMGLAPLDYRNQ</sequence>
<keyword evidence="4" id="KW-0902">Two-component regulatory system</keyword>
<gene>
    <name evidence="11" type="ORF">SK3146_05566</name>
</gene>
<dbReference type="CDD" id="cd17536">
    <property type="entry name" value="REC_YesN-like"/>
    <property type="match status" value="1"/>
</dbReference>
<organism evidence="11 12">
    <name type="scientific">Paenibacillus konkukensis</name>
    <dbReference type="NCBI Taxonomy" id="2020716"/>
    <lineage>
        <taxon>Bacteria</taxon>
        <taxon>Bacillati</taxon>
        <taxon>Bacillota</taxon>
        <taxon>Bacilli</taxon>
        <taxon>Bacillales</taxon>
        <taxon>Paenibacillaceae</taxon>
        <taxon>Paenibacillus</taxon>
    </lineage>
</organism>
<dbReference type="InterPro" id="IPR001789">
    <property type="entry name" value="Sig_transdc_resp-reg_receiver"/>
</dbReference>
<dbReference type="InterPro" id="IPR018060">
    <property type="entry name" value="HTH_AraC"/>
</dbReference>
<dbReference type="SUPFAM" id="SSF52172">
    <property type="entry name" value="CheY-like"/>
    <property type="match status" value="1"/>
</dbReference>